<comment type="caution">
    <text evidence="2">The sequence shown here is derived from an EMBL/GenBank/DDBJ whole genome shotgun (WGS) entry which is preliminary data.</text>
</comment>
<dbReference type="EMBL" id="NMUH01000399">
    <property type="protein sequence ID" value="MQL78443.1"/>
    <property type="molecule type" value="Genomic_DNA"/>
</dbReference>
<feature type="region of interest" description="Disordered" evidence="1">
    <location>
        <begin position="53"/>
        <end position="75"/>
    </location>
</feature>
<accession>A0A843UAX5</accession>
<sequence length="163" mass="17586">MRTARNNSGDNRKIFSGSKNTSPKLPQPFSTSLVPNVVFGTQTPLERGVRVCSGQVSGHNRPKQDETGSVSSDTHYGLNHSCQGGRLGGAKAPLKRQGASLAALKHLVFLRVEKAPQGAAKAANAHARGAWARLDPLGVRNIPLRQQIQNLHFGRVSLENMYI</sequence>
<keyword evidence="3" id="KW-1185">Reference proteome</keyword>
<evidence type="ECO:0000313" key="2">
    <source>
        <dbReference type="EMBL" id="MQL78443.1"/>
    </source>
</evidence>
<feature type="compositionally biased region" description="Polar residues" evidence="1">
    <location>
        <begin position="17"/>
        <end position="31"/>
    </location>
</feature>
<reference evidence="2" key="1">
    <citation type="submission" date="2017-07" db="EMBL/GenBank/DDBJ databases">
        <title>Taro Niue Genome Assembly and Annotation.</title>
        <authorList>
            <person name="Atibalentja N."/>
            <person name="Keating K."/>
            <person name="Fields C.J."/>
        </authorList>
    </citation>
    <scope>NUCLEOTIDE SEQUENCE</scope>
    <source>
        <strain evidence="2">Niue_2</strain>
        <tissue evidence="2">Leaf</tissue>
    </source>
</reference>
<proteinExistence type="predicted"/>
<evidence type="ECO:0000313" key="3">
    <source>
        <dbReference type="Proteomes" id="UP000652761"/>
    </source>
</evidence>
<dbReference type="Proteomes" id="UP000652761">
    <property type="component" value="Unassembled WGS sequence"/>
</dbReference>
<dbReference type="AlphaFoldDB" id="A0A843UAX5"/>
<evidence type="ECO:0000256" key="1">
    <source>
        <dbReference type="SAM" id="MobiDB-lite"/>
    </source>
</evidence>
<protein>
    <submittedName>
        <fullName evidence="2">Uncharacterized protein</fullName>
    </submittedName>
</protein>
<name>A0A843UAX5_COLES</name>
<gene>
    <name evidence="2" type="ORF">Taro_010863</name>
</gene>
<organism evidence="2 3">
    <name type="scientific">Colocasia esculenta</name>
    <name type="common">Wild taro</name>
    <name type="synonym">Arum esculentum</name>
    <dbReference type="NCBI Taxonomy" id="4460"/>
    <lineage>
        <taxon>Eukaryota</taxon>
        <taxon>Viridiplantae</taxon>
        <taxon>Streptophyta</taxon>
        <taxon>Embryophyta</taxon>
        <taxon>Tracheophyta</taxon>
        <taxon>Spermatophyta</taxon>
        <taxon>Magnoliopsida</taxon>
        <taxon>Liliopsida</taxon>
        <taxon>Araceae</taxon>
        <taxon>Aroideae</taxon>
        <taxon>Colocasieae</taxon>
        <taxon>Colocasia</taxon>
    </lineage>
</organism>
<feature type="region of interest" description="Disordered" evidence="1">
    <location>
        <begin position="1"/>
        <end position="31"/>
    </location>
</feature>